<feature type="compositionally biased region" description="Polar residues" evidence="8">
    <location>
        <begin position="62"/>
        <end position="99"/>
    </location>
</feature>
<dbReference type="PROSITE" id="PS50157">
    <property type="entry name" value="ZINC_FINGER_C2H2_2"/>
    <property type="match status" value="2"/>
</dbReference>
<reference evidence="10" key="1">
    <citation type="journal article" date="2020" name="Stud. Mycol.">
        <title>101 Dothideomycetes genomes: a test case for predicting lifestyles and emergence of pathogens.</title>
        <authorList>
            <person name="Haridas S."/>
            <person name="Albert R."/>
            <person name="Binder M."/>
            <person name="Bloem J."/>
            <person name="Labutti K."/>
            <person name="Salamov A."/>
            <person name="Andreopoulos B."/>
            <person name="Baker S."/>
            <person name="Barry K."/>
            <person name="Bills G."/>
            <person name="Bluhm B."/>
            <person name="Cannon C."/>
            <person name="Castanera R."/>
            <person name="Culley D."/>
            <person name="Daum C."/>
            <person name="Ezra D."/>
            <person name="Gonzalez J."/>
            <person name="Henrissat B."/>
            <person name="Kuo A."/>
            <person name="Liang C."/>
            <person name="Lipzen A."/>
            <person name="Lutzoni F."/>
            <person name="Magnuson J."/>
            <person name="Mondo S."/>
            <person name="Nolan M."/>
            <person name="Ohm R."/>
            <person name="Pangilinan J."/>
            <person name="Park H.-J."/>
            <person name="Ramirez L."/>
            <person name="Alfaro M."/>
            <person name="Sun H."/>
            <person name="Tritt A."/>
            <person name="Yoshinaga Y."/>
            <person name="Zwiers L.-H."/>
            <person name="Turgeon B."/>
            <person name="Goodwin S."/>
            <person name="Spatafora J."/>
            <person name="Crous P."/>
            <person name="Grigoriev I."/>
        </authorList>
    </citation>
    <scope>NUCLEOTIDE SEQUENCE</scope>
    <source>
        <strain evidence="10">CBS 125425</strain>
    </source>
</reference>
<dbReference type="GO" id="GO:0008270">
    <property type="term" value="F:zinc ion binding"/>
    <property type="evidence" value="ECO:0007669"/>
    <property type="project" value="UniProtKB-KW"/>
</dbReference>
<evidence type="ECO:0000256" key="1">
    <source>
        <dbReference type="ARBA" id="ARBA00004123"/>
    </source>
</evidence>
<comment type="caution">
    <text evidence="10">The sequence shown here is derived from an EMBL/GenBank/DDBJ whole genome shotgun (WGS) entry which is preliminary data.</text>
</comment>
<dbReference type="Gene3D" id="3.30.160.60">
    <property type="entry name" value="Classic Zinc Finger"/>
    <property type="match status" value="2"/>
</dbReference>
<dbReference type="GO" id="GO:0000978">
    <property type="term" value="F:RNA polymerase II cis-regulatory region sequence-specific DNA binding"/>
    <property type="evidence" value="ECO:0007669"/>
    <property type="project" value="InterPro"/>
</dbReference>
<dbReference type="InterPro" id="IPR007219">
    <property type="entry name" value="XnlR_reg_dom"/>
</dbReference>
<evidence type="ECO:0000313" key="10">
    <source>
        <dbReference type="EMBL" id="KAF2730227.1"/>
    </source>
</evidence>
<feature type="region of interest" description="Disordered" evidence="8">
    <location>
        <begin position="265"/>
        <end position="286"/>
    </location>
</feature>
<sequence>MALKQCSLCDRKFTKLEHVKRHERSHTRERPYECPTCKKHFSRSDVLFRHCKGHAQNALNRLSNSQQNGSDGNPKQTPRPTSQQNENAPISASTPQLQHDPSLSPLSRRRSSQQIHQVNGGNQHIPNSSPAINVRRPSISQQPQSPSDGRIEALINAAQHLEPTPDVAWRSPSPIHLSGDNDRFLTRAQDNMPPPIDPAIDMLSFSPNGHVSSLDQWAFELVQSNHPLPNRTPADALQTWLFPLDNDLLASGSTHMAIDQFDHDGFRHPADSQGSPSGSSVSIASRIPRERFARVESCWPSRNRKSTRLMPTLWQNMVTCDSTNILSEVPPGIIETPISERERRSSRWGLDEECRDTLQGALNNAPQMQTPLRAELYGDTASSSGDAGASPGGDSVQFPPAEILDIAMEMYLYYFHPTLPIIHIPTFSAKNAPRTLLLTMCLIGLSILGTAGASKFVTRTFPTVLQMVSSELQLLSTNEYPPQKQLRIIATSLLALNLASITGRKSRIAHAEKLYNDLLTIAQNHGLFSANESPPPDCMLDEIMDIDARWKAWSRVECVKRIIVGLLESDCWYAAYLSAAPMIRPEAVQMLPPSEYNLYHANSPTKWFHLIQRGSRIHTNRITPSYLPTPGLKLDSTSFRSLLTLLLLRTYEANDRLANASAPQKHHEPWRAYAEDLRSRELIPLLINLSSSSIDALRTADLNSAALWHASCMMLGANIRFFELAAGRAGPGPAVTALEDISAWAQTPSARRSVIHAAQIYKLLFDRKVSDIVNPHSVLALFHAALVLGLYIFTVPASTISCGMNDNCIELLEIVDWTSIGHVGLMESPTTPATPLVFGDGSAMNFIRNGGPFSITGIAMEGGYLAARRTLLHCADLMDGMGRWKSRTFSQILHIMSDDLTEVDAPDSDDA</sequence>
<name>A0A9P4UVQ8_9PLEO</name>
<evidence type="ECO:0000256" key="7">
    <source>
        <dbReference type="PROSITE-ProRule" id="PRU00042"/>
    </source>
</evidence>
<evidence type="ECO:0000259" key="9">
    <source>
        <dbReference type="PROSITE" id="PS50157"/>
    </source>
</evidence>
<feature type="domain" description="C2H2-type" evidence="9">
    <location>
        <begin position="32"/>
        <end position="59"/>
    </location>
</feature>
<feature type="compositionally biased region" description="Low complexity" evidence="8">
    <location>
        <begin position="272"/>
        <end position="285"/>
    </location>
</feature>
<dbReference type="PANTHER" id="PTHR40626">
    <property type="entry name" value="MIP31509P"/>
    <property type="match status" value="1"/>
</dbReference>
<keyword evidence="3" id="KW-0677">Repeat</keyword>
<dbReference type="GO" id="GO:0006351">
    <property type="term" value="P:DNA-templated transcription"/>
    <property type="evidence" value="ECO:0007669"/>
    <property type="project" value="InterPro"/>
</dbReference>
<evidence type="ECO:0000256" key="5">
    <source>
        <dbReference type="ARBA" id="ARBA00022833"/>
    </source>
</evidence>
<evidence type="ECO:0000256" key="2">
    <source>
        <dbReference type="ARBA" id="ARBA00022723"/>
    </source>
</evidence>
<dbReference type="PROSITE" id="PS00028">
    <property type="entry name" value="ZINC_FINGER_C2H2_1"/>
    <property type="match status" value="2"/>
</dbReference>
<feature type="domain" description="C2H2-type" evidence="9">
    <location>
        <begin position="4"/>
        <end position="31"/>
    </location>
</feature>
<dbReference type="InterPro" id="IPR036236">
    <property type="entry name" value="Znf_C2H2_sf"/>
</dbReference>
<gene>
    <name evidence="10" type="ORF">EJ04DRAFT_580061</name>
</gene>
<evidence type="ECO:0000256" key="4">
    <source>
        <dbReference type="ARBA" id="ARBA00022771"/>
    </source>
</evidence>
<organism evidence="10 11">
    <name type="scientific">Polyplosphaeria fusca</name>
    <dbReference type="NCBI Taxonomy" id="682080"/>
    <lineage>
        <taxon>Eukaryota</taxon>
        <taxon>Fungi</taxon>
        <taxon>Dikarya</taxon>
        <taxon>Ascomycota</taxon>
        <taxon>Pezizomycotina</taxon>
        <taxon>Dothideomycetes</taxon>
        <taxon>Pleosporomycetidae</taxon>
        <taxon>Pleosporales</taxon>
        <taxon>Tetraplosphaeriaceae</taxon>
        <taxon>Polyplosphaeria</taxon>
    </lineage>
</organism>
<dbReference type="GO" id="GO:0000785">
    <property type="term" value="C:chromatin"/>
    <property type="evidence" value="ECO:0007669"/>
    <property type="project" value="TreeGrafter"/>
</dbReference>
<keyword evidence="5" id="KW-0862">Zinc</keyword>
<keyword evidence="4 7" id="KW-0863">Zinc-finger</keyword>
<accession>A0A9P4UVQ8</accession>
<feature type="compositionally biased region" description="Low complexity" evidence="8">
    <location>
        <begin position="137"/>
        <end position="147"/>
    </location>
</feature>
<evidence type="ECO:0000256" key="8">
    <source>
        <dbReference type="SAM" id="MobiDB-lite"/>
    </source>
</evidence>
<feature type="region of interest" description="Disordered" evidence="8">
    <location>
        <begin position="62"/>
        <end position="147"/>
    </location>
</feature>
<dbReference type="OrthoDB" id="10018191at2759"/>
<protein>
    <recommendedName>
        <fullName evidence="9">C2H2-type domain-containing protein</fullName>
    </recommendedName>
</protein>
<evidence type="ECO:0000256" key="3">
    <source>
        <dbReference type="ARBA" id="ARBA00022737"/>
    </source>
</evidence>
<keyword evidence="2" id="KW-0479">Metal-binding</keyword>
<dbReference type="GO" id="GO:0005634">
    <property type="term" value="C:nucleus"/>
    <property type="evidence" value="ECO:0007669"/>
    <property type="project" value="UniProtKB-SubCell"/>
</dbReference>
<dbReference type="CDD" id="cd12148">
    <property type="entry name" value="fungal_TF_MHR"/>
    <property type="match status" value="1"/>
</dbReference>
<dbReference type="InterPro" id="IPR051059">
    <property type="entry name" value="VerF-like"/>
</dbReference>
<dbReference type="Pfam" id="PF04082">
    <property type="entry name" value="Fungal_trans"/>
    <property type="match status" value="1"/>
</dbReference>
<evidence type="ECO:0000256" key="6">
    <source>
        <dbReference type="ARBA" id="ARBA00023242"/>
    </source>
</evidence>
<dbReference type="InterPro" id="IPR013087">
    <property type="entry name" value="Znf_C2H2_type"/>
</dbReference>
<keyword evidence="11" id="KW-1185">Reference proteome</keyword>
<comment type="subcellular location">
    <subcellularLocation>
        <location evidence="1">Nucleus</location>
    </subcellularLocation>
</comment>
<proteinExistence type="predicted"/>
<evidence type="ECO:0000313" key="11">
    <source>
        <dbReference type="Proteomes" id="UP000799444"/>
    </source>
</evidence>
<dbReference type="GO" id="GO:0000981">
    <property type="term" value="F:DNA-binding transcription factor activity, RNA polymerase II-specific"/>
    <property type="evidence" value="ECO:0007669"/>
    <property type="project" value="InterPro"/>
</dbReference>
<dbReference type="SMART" id="SM00355">
    <property type="entry name" value="ZnF_C2H2"/>
    <property type="match status" value="2"/>
</dbReference>
<feature type="compositionally biased region" description="Polar residues" evidence="8">
    <location>
        <begin position="113"/>
        <end position="131"/>
    </location>
</feature>
<dbReference type="EMBL" id="ML996223">
    <property type="protein sequence ID" value="KAF2730227.1"/>
    <property type="molecule type" value="Genomic_DNA"/>
</dbReference>
<dbReference type="PANTHER" id="PTHR40626:SF7">
    <property type="entry name" value="TRANSCRIPTION FACTOR, PUTATIVE (AFU_ORTHOLOGUE AFUA_1G04110)-RELATED"/>
    <property type="match status" value="1"/>
</dbReference>
<dbReference type="Proteomes" id="UP000799444">
    <property type="component" value="Unassembled WGS sequence"/>
</dbReference>
<keyword evidence="6" id="KW-0539">Nucleus</keyword>
<dbReference type="AlphaFoldDB" id="A0A9P4UVQ8"/>
<dbReference type="SUPFAM" id="SSF57667">
    <property type="entry name" value="beta-beta-alpha zinc fingers"/>
    <property type="match status" value="1"/>
</dbReference>